<dbReference type="InterPro" id="IPR024755">
    <property type="entry name" value="cpYpsA"/>
</dbReference>
<sequence>MTHLEKVISGGQTGADRAALDAVMSVGIPSGGWCPKGRRAEDGDIPPRYPLRETPEEAVEQRTEWNVRDSDGTLILVLGEQDQGTQYTVEQADQYNRPTLTVTLPAASGDVERAASWLKNESIQVLNVAGPRESNAPGLYEHARTFLESLFRRCVRR</sequence>
<comment type="caution">
    <text evidence="2">The sequence shown here is derived from an EMBL/GenBank/DDBJ whole genome shotgun (WGS) entry which is preliminary data.</text>
</comment>
<protein>
    <submittedName>
        <fullName evidence="2">Molybdenum cofactor carrier</fullName>
    </submittedName>
</protein>
<dbReference type="EMBL" id="PDEQ01000001">
    <property type="protein sequence ID" value="PEN15227.1"/>
    <property type="molecule type" value="Genomic_DNA"/>
</dbReference>
<organism evidence="2 3">
    <name type="scientific">Longibacter salinarum</name>
    <dbReference type="NCBI Taxonomy" id="1850348"/>
    <lineage>
        <taxon>Bacteria</taxon>
        <taxon>Pseudomonadati</taxon>
        <taxon>Rhodothermota</taxon>
        <taxon>Rhodothermia</taxon>
        <taxon>Rhodothermales</taxon>
        <taxon>Salisaetaceae</taxon>
        <taxon>Longibacter</taxon>
    </lineage>
</organism>
<keyword evidence="3" id="KW-1185">Reference proteome</keyword>
<evidence type="ECO:0000256" key="1">
    <source>
        <dbReference type="SAM" id="MobiDB-lite"/>
    </source>
</evidence>
<feature type="compositionally biased region" description="Basic and acidic residues" evidence="1">
    <location>
        <begin position="50"/>
        <end position="62"/>
    </location>
</feature>
<name>A0A2A8D335_9BACT</name>
<accession>A0A2A8D335</accession>
<dbReference type="SUPFAM" id="SSF102405">
    <property type="entry name" value="MCP/YpsA-like"/>
    <property type="match status" value="1"/>
</dbReference>
<feature type="region of interest" description="Disordered" evidence="1">
    <location>
        <begin position="35"/>
        <end position="62"/>
    </location>
</feature>
<dbReference type="Pfam" id="PF12694">
    <property type="entry name" value="cpYpsA"/>
    <property type="match status" value="1"/>
</dbReference>
<reference evidence="2 3" key="1">
    <citation type="submission" date="2017-10" db="EMBL/GenBank/DDBJ databases">
        <title>Draft genome of Longibacter Salinarum.</title>
        <authorList>
            <person name="Goh K.M."/>
            <person name="Shamsir M.S."/>
            <person name="Lim S.W."/>
        </authorList>
    </citation>
    <scope>NUCLEOTIDE SEQUENCE [LARGE SCALE GENOMIC DNA]</scope>
    <source>
        <strain evidence="2 3">KCTC 52045</strain>
    </source>
</reference>
<proteinExistence type="predicted"/>
<dbReference type="AlphaFoldDB" id="A0A2A8D335"/>
<dbReference type="RefSeq" id="WP_098074127.1">
    <property type="nucleotide sequence ID" value="NZ_PDEQ01000001.1"/>
</dbReference>
<evidence type="ECO:0000313" key="2">
    <source>
        <dbReference type="EMBL" id="PEN15227.1"/>
    </source>
</evidence>
<dbReference type="Proteomes" id="UP000220102">
    <property type="component" value="Unassembled WGS sequence"/>
</dbReference>
<dbReference type="OrthoDB" id="283616at2"/>
<gene>
    <name evidence="2" type="ORF">CRI94_02810</name>
</gene>
<evidence type="ECO:0000313" key="3">
    <source>
        <dbReference type="Proteomes" id="UP000220102"/>
    </source>
</evidence>
<dbReference type="Gene3D" id="3.40.50.450">
    <property type="match status" value="1"/>
</dbReference>